<evidence type="ECO:0000256" key="1">
    <source>
        <dbReference type="ARBA" id="ARBA00009482"/>
    </source>
</evidence>
<dbReference type="Gene3D" id="2.130.10.10">
    <property type="entry name" value="YVTN repeat-like/Quinoprotein amine dehydrogenase"/>
    <property type="match status" value="1"/>
</dbReference>
<name>A0A9P3GPP9_9APHY</name>
<keyword evidence="3 7" id="KW-0677">Repeat</keyword>
<dbReference type="Pfam" id="PF16300">
    <property type="entry name" value="WD40_4"/>
    <property type="match status" value="1"/>
</dbReference>
<organism evidence="11 12">
    <name type="scientific">Phanerochaete sordida</name>
    <dbReference type="NCBI Taxonomy" id="48140"/>
    <lineage>
        <taxon>Eukaryota</taxon>
        <taxon>Fungi</taxon>
        <taxon>Dikarya</taxon>
        <taxon>Basidiomycota</taxon>
        <taxon>Agaricomycotina</taxon>
        <taxon>Agaricomycetes</taxon>
        <taxon>Polyporales</taxon>
        <taxon>Phanerochaetaceae</taxon>
        <taxon>Phanerochaete</taxon>
    </lineage>
</organism>
<dbReference type="InterPro" id="IPR015048">
    <property type="entry name" value="DUF1899"/>
</dbReference>
<dbReference type="PROSITE" id="PS50294">
    <property type="entry name" value="WD_REPEATS_REGION"/>
    <property type="match status" value="1"/>
</dbReference>
<feature type="repeat" description="WD" evidence="6">
    <location>
        <begin position="85"/>
        <end position="122"/>
    </location>
</feature>
<feature type="compositionally biased region" description="Low complexity" evidence="9">
    <location>
        <begin position="435"/>
        <end position="444"/>
    </location>
</feature>
<gene>
    <name evidence="11" type="ORF">PsYK624_148300</name>
</gene>
<dbReference type="FunFam" id="2.130.10.10:FF:000502">
    <property type="entry name" value="Coronin"/>
    <property type="match status" value="1"/>
</dbReference>
<dbReference type="GO" id="GO:0007015">
    <property type="term" value="P:actin filament organization"/>
    <property type="evidence" value="ECO:0007669"/>
    <property type="project" value="TreeGrafter"/>
</dbReference>
<dbReference type="SMART" id="SM01166">
    <property type="entry name" value="DUF1899"/>
    <property type="match status" value="1"/>
</dbReference>
<keyword evidence="12" id="KW-1185">Reference proteome</keyword>
<feature type="domain" description="DUF1899" evidence="10">
    <location>
        <begin position="3"/>
        <end position="67"/>
    </location>
</feature>
<feature type="compositionally biased region" description="Pro residues" evidence="9">
    <location>
        <begin position="418"/>
        <end position="434"/>
    </location>
</feature>
<evidence type="ECO:0000256" key="8">
    <source>
        <dbReference type="SAM" id="Coils"/>
    </source>
</evidence>
<dbReference type="PANTHER" id="PTHR10856">
    <property type="entry name" value="CORONIN"/>
    <property type="match status" value="1"/>
</dbReference>
<dbReference type="PANTHER" id="PTHR10856:SF0">
    <property type="entry name" value="CORONIN"/>
    <property type="match status" value="1"/>
</dbReference>
<dbReference type="Pfam" id="PF08953">
    <property type="entry name" value="DUF1899"/>
    <property type="match status" value="1"/>
</dbReference>
<evidence type="ECO:0000259" key="10">
    <source>
        <dbReference type="SMART" id="SM01166"/>
    </source>
</evidence>
<dbReference type="InterPro" id="IPR036322">
    <property type="entry name" value="WD40_repeat_dom_sf"/>
</dbReference>
<dbReference type="AlphaFoldDB" id="A0A9P3GPP9"/>
<feature type="coiled-coil region" evidence="8">
    <location>
        <begin position="481"/>
        <end position="522"/>
    </location>
</feature>
<dbReference type="EMBL" id="BPQB01000091">
    <property type="protein sequence ID" value="GJE98596.1"/>
    <property type="molecule type" value="Genomic_DNA"/>
</dbReference>
<evidence type="ECO:0000256" key="9">
    <source>
        <dbReference type="SAM" id="MobiDB-lite"/>
    </source>
</evidence>
<dbReference type="Pfam" id="PF00400">
    <property type="entry name" value="WD40"/>
    <property type="match status" value="2"/>
</dbReference>
<keyword evidence="2 6" id="KW-0853">WD repeat</keyword>
<evidence type="ECO:0000313" key="11">
    <source>
        <dbReference type="EMBL" id="GJE98596.1"/>
    </source>
</evidence>
<evidence type="ECO:0000256" key="6">
    <source>
        <dbReference type="PROSITE-ProRule" id="PRU00221"/>
    </source>
</evidence>
<sequence length="525" mass="56290">MSRFVRASKYRHVFGQPGKKEYCVENLKPTTSAWDTNFISASGQYLSINWSASGGGAFAILPLPSPFTGLPTGFPFKIPDIIPLARSHTAPVLDTDWSPFNDSIVASAGDDGKAMIWKVDAGIFEGWGSDGWEPRDLDPVARIDVTPRRVGQVLWHPTAEHVLATTTGEHTVKLWDLGNPESAKSVLTGHGDSIQSFAFNPTGNLIVTTCRDRKIRLFDARAGGEAVRITEGHGGVKGARVVWMGEHDRIATTGFSKMSDRQIGLWDTGSLTSVKMTMIDQSSGVMMPFWSDNNILFLAGKGDGNIRYYEYENDTLHPLAEHKSTDPQRGMCFLPRRALNVAECEIARAYKLSGSSVEPIAFIVPRKSDSFQADIFPPAPSAEPALTAGEFFSGKNAAPKLVNLDTGAITTGAAPSAIPTPAPAASPAPAPAPTPTRTSTATSPIPAPAPEPAPLSRSPSVQSPVGTPSLAFPAAPVDTESAALKEENARLTAELREAREKIRNLELQVESIRTNARKAAALLDQ</sequence>
<comment type="caution">
    <text evidence="11">The sequence shown here is derived from an EMBL/GenBank/DDBJ whole genome shotgun (WGS) entry which is preliminary data.</text>
</comment>
<dbReference type="GO" id="GO:0051015">
    <property type="term" value="F:actin filament binding"/>
    <property type="evidence" value="ECO:0007669"/>
    <property type="project" value="TreeGrafter"/>
</dbReference>
<dbReference type="InterPro" id="IPR015943">
    <property type="entry name" value="WD40/YVTN_repeat-like_dom_sf"/>
</dbReference>
<evidence type="ECO:0000256" key="5">
    <source>
        <dbReference type="ARBA" id="ARBA00023203"/>
    </source>
</evidence>
<dbReference type="SMART" id="SM01167">
    <property type="entry name" value="DUF1900"/>
    <property type="match status" value="1"/>
</dbReference>
<accession>A0A9P3GPP9</accession>
<comment type="similarity">
    <text evidence="1 7">Belongs to the WD repeat coronin family.</text>
</comment>
<evidence type="ECO:0000313" key="12">
    <source>
        <dbReference type="Proteomes" id="UP000703269"/>
    </source>
</evidence>
<dbReference type="PROSITE" id="PS50082">
    <property type="entry name" value="WD_REPEATS_2"/>
    <property type="match status" value="2"/>
</dbReference>
<proteinExistence type="inferred from homology"/>
<dbReference type="SUPFAM" id="SSF50978">
    <property type="entry name" value="WD40 repeat-like"/>
    <property type="match status" value="1"/>
</dbReference>
<evidence type="ECO:0000256" key="4">
    <source>
        <dbReference type="ARBA" id="ARBA00023054"/>
    </source>
</evidence>
<feature type="repeat" description="WD" evidence="6">
    <location>
        <begin position="187"/>
        <end position="228"/>
    </location>
</feature>
<evidence type="ECO:0000256" key="2">
    <source>
        <dbReference type="ARBA" id="ARBA00022574"/>
    </source>
</evidence>
<keyword evidence="4 8" id="KW-0175">Coiled coil</keyword>
<evidence type="ECO:0000256" key="7">
    <source>
        <dbReference type="RuleBase" id="RU280818"/>
    </source>
</evidence>
<dbReference type="SMART" id="SM00320">
    <property type="entry name" value="WD40"/>
    <property type="match status" value="5"/>
</dbReference>
<dbReference type="InterPro" id="IPR001680">
    <property type="entry name" value="WD40_rpt"/>
</dbReference>
<dbReference type="InterPro" id="IPR015505">
    <property type="entry name" value="Coronin"/>
</dbReference>
<dbReference type="Proteomes" id="UP000703269">
    <property type="component" value="Unassembled WGS sequence"/>
</dbReference>
<evidence type="ECO:0000256" key="3">
    <source>
        <dbReference type="ARBA" id="ARBA00022737"/>
    </source>
</evidence>
<protein>
    <recommendedName>
        <fullName evidence="7">Coronin</fullName>
    </recommendedName>
</protein>
<dbReference type="OrthoDB" id="1850764at2759"/>
<keyword evidence="5" id="KW-0009">Actin-binding</keyword>
<reference evidence="11 12" key="1">
    <citation type="submission" date="2021-08" db="EMBL/GenBank/DDBJ databases">
        <title>Draft Genome Sequence of Phanerochaete sordida strain YK-624.</title>
        <authorList>
            <person name="Mori T."/>
            <person name="Dohra H."/>
            <person name="Suzuki T."/>
            <person name="Kawagishi H."/>
            <person name="Hirai H."/>
        </authorList>
    </citation>
    <scope>NUCLEOTIDE SEQUENCE [LARGE SCALE GENOMIC DNA]</scope>
    <source>
        <strain evidence="11 12">YK-624</strain>
    </source>
</reference>
<feature type="region of interest" description="Disordered" evidence="9">
    <location>
        <begin position="413"/>
        <end position="481"/>
    </location>
</feature>